<dbReference type="OrthoDB" id="335689at2"/>
<evidence type="ECO:0000313" key="3">
    <source>
        <dbReference type="Proteomes" id="UP000297706"/>
    </source>
</evidence>
<dbReference type="GO" id="GO:0009190">
    <property type="term" value="P:cyclic nucleotide biosynthetic process"/>
    <property type="evidence" value="ECO:0007669"/>
    <property type="project" value="InterPro"/>
</dbReference>
<comment type="caution">
    <text evidence="2">The sequence shown here is derived from an EMBL/GenBank/DDBJ whole genome shotgun (WGS) entry which is preliminary data.</text>
</comment>
<dbReference type="InterPro" id="IPR029787">
    <property type="entry name" value="Nucleotide_cyclase"/>
</dbReference>
<organism evidence="2 3">
    <name type="scientific">Methylotenera oryzisoli</name>
    <dbReference type="NCBI Taxonomy" id="2080758"/>
    <lineage>
        <taxon>Bacteria</taxon>
        <taxon>Pseudomonadati</taxon>
        <taxon>Pseudomonadota</taxon>
        <taxon>Betaproteobacteria</taxon>
        <taxon>Nitrosomonadales</taxon>
        <taxon>Methylophilaceae</taxon>
        <taxon>Methylotenera</taxon>
    </lineage>
</organism>
<dbReference type="PANTHER" id="PTHR43081">
    <property type="entry name" value="ADENYLATE CYCLASE, TERMINAL-DIFFERENTIATION SPECIFIC-RELATED"/>
    <property type="match status" value="1"/>
</dbReference>
<protein>
    <submittedName>
        <fullName evidence="2">Adenylate cyclase</fullName>
    </submittedName>
</protein>
<dbReference type="EMBL" id="PQVH01000005">
    <property type="protein sequence ID" value="TFW72550.1"/>
    <property type="molecule type" value="Genomic_DNA"/>
</dbReference>
<dbReference type="InterPro" id="IPR001054">
    <property type="entry name" value="A/G_cyclase"/>
</dbReference>
<dbReference type="RefSeq" id="WP_135276587.1">
    <property type="nucleotide sequence ID" value="NZ_PQVH01000005.1"/>
</dbReference>
<accession>A0A4Y9VTA4</accession>
<evidence type="ECO:0000259" key="1">
    <source>
        <dbReference type="PROSITE" id="PS50125"/>
    </source>
</evidence>
<dbReference type="PANTHER" id="PTHR43081:SF1">
    <property type="entry name" value="ADENYLATE CYCLASE, TERMINAL-DIFFERENTIATION SPECIFIC"/>
    <property type="match status" value="1"/>
</dbReference>
<evidence type="ECO:0000313" key="2">
    <source>
        <dbReference type="EMBL" id="TFW72550.1"/>
    </source>
</evidence>
<reference evidence="2 3" key="1">
    <citation type="submission" date="2018-02" db="EMBL/GenBank/DDBJ databases">
        <title>A novel lanthanide dependent methylotroph, Methylotenera sp. La3113.</title>
        <authorList>
            <person name="Lv H."/>
            <person name="Tani A."/>
        </authorList>
    </citation>
    <scope>NUCLEOTIDE SEQUENCE [LARGE SCALE GENOMIC DNA]</scope>
    <source>
        <strain evidence="2 3">La3113</strain>
    </source>
</reference>
<dbReference type="AlphaFoldDB" id="A0A4Y9VTA4"/>
<dbReference type="InterPro" id="IPR050697">
    <property type="entry name" value="Adenylyl/Guanylyl_Cyclase_3/4"/>
</dbReference>
<dbReference type="SUPFAM" id="SSF55073">
    <property type="entry name" value="Nucleotide cyclase"/>
    <property type="match status" value="1"/>
</dbReference>
<dbReference type="GO" id="GO:0004016">
    <property type="term" value="F:adenylate cyclase activity"/>
    <property type="evidence" value="ECO:0007669"/>
    <property type="project" value="UniProtKB-ARBA"/>
</dbReference>
<keyword evidence="3" id="KW-1185">Reference proteome</keyword>
<feature type="domain" description="Guanylate cyclase" evidence="1">
    <location>
        <begin position="46"/>
        <end position="162"/>
    </location>
</feature>
<dbReference type="PROSITE" id="PS50125">
    <property type="entry name" value="GUANYLATE_CYCLASE_2"/>
    <property type="match status" value="1"/>
</dbReference>
<dbReference type="Proteomes" id="UP000297706">
    <property type="component" value="Unassembled WGS sequence"/>
</dbReference>
<dbReference type="GO" id="GO:0035556">
    <property type="term" value="P:intracellular signal transduction"/>
    <property type="evidence" value="ECO:0007669"/>
    <property type="project" value="InterPro"/>
</dbReference>
<dbReference type="CDD" id="cd07302">
    <property type="entry name" value="CHD"/>
    <property type="match status" value="1"/>
</dbReference>
<sequence>MSHNSKTVMQNSEGRLYDLIAQRLLPDANKAEIDQRIWDLFGEEWCVMMTDLAGFSRQVAEYGIIHFLQTIYESERLLLPVIEQHEGFLLKTDGDSLLVIFRKPQKALQCTLVMQQVLIPYNEAKLEQERVHLCVGLGYGKILRVGNTEVFGAEVNAACKLGEDVAKQGETLVTGAFQQACADFSGATYQKLEHAPAGANAAYKVIFT</sequence>
<dbReference type="Pfam" id="PF00211">
    <property type="entry name" value="Guanylate_cyc"/>
    <property type="match status" value="1"/>
</dbReference>
<gene>
    <name evidence="2" type="ORF">C3Y98_02785</name>
</gene>
<name>A0A4Y9VTA4_9PROT</name>
<proteinExistence type="predicted"/>
<dbReference type="Gene3D" id="3.30.70.1230">
    <property type="entry name" value="Nucleotide cyclase"/>
    <property type="match status" value="1"/>
</dbReference>